<dbReference type="EMBL" id="SLXK01000008">
    <property type="protein sequence ID" value="TCP29818.1"/>
    <property type="molecule type" value="Genomic_DNA"/>
</dbReference>
<keyword evidence="2" id="KW-1185">Reference proteome</keyword>
<evidence type="ECO:0000313" key="1">
    <source>
        <dbReference type="EMBL" id="TCP29818.1"/>
    </source>
</evidence>
<proteinExistence type="predicted"/>
<accession>A0A4R2P6G3</accession>
<dbReference type="PANTHER" id="PTHR40070">
    <property type="entry name" value="UPF0478 PROTEIN YTXG"/>
    <property type="match status" value="1"/>
</dbReference>
<gene>
    <name evidence="1" type="ORF">EV207_108110</name>
</gene>
<organism evidence="1 2">
    <name type="scientific">Scopulibacillus darangshiensis</name>
    <dbReference type="NCBI Taxonomy" id="442528"/>
    <lineage>
        <taxon>Bacteria</taxon>
        <taxon>Bacillati</taxon>
        <taxon>Bacillota</taxon>
        <taxon>Bacilli</taxon>
        <taxon>Bacillales</taxon>
        <taxon>Sporolactobacillaceae</taxon>
        <taxon>Scopulibacillus</taxon>
    </lineage>
</organism>
<dbReference type="Proteomes" id="UP000295416">
    <property type="component" value="Unassembled WGS sequence"/>
</dbReference>
<name>A0A4R2P6G3_9BACL</name>
<dbReference type="InterPro" id="IPR009293">
    <property type="entry name" value="UPF0478"/>
</dbReference>
<sequence>MVIVYCSLALIALAIIWIIGRTIGNLRDLKKTLIKFSKTEEKLRKSTEQIAKEKESLSKHLETLQGDVQDKRAAVETTITEVKGLKTSFTGVVNEARDQFKRIN</sequence>
<dbReference type="AlphaFoldDB" id="A0A4R2P6G3"/>
<protein>
    <submittedName>
        <fullName evidence="1">Uncharacterized protein YoxC</fullName>
    </submittedName>
</protein>
<dbReference type="PANTHER" id="PTHR40070:SF1">
    <property type="entry name" value="UPF0478 PROTEIN YTXG"/>
    <property type="match status" value="1"/>
</dbReference>
<dbReference type="Pfam" id="PF06103">
    <property type="entry name" value="DUF948"/>
    <property type="match status" value="1"/>
</dbReference>
<evidence type="ECO:0000313" key="2">
    <source>
        <dbReference type="Proteomes" id="UP000295416"/>
    </source>
</evidence>
<comment type="caution">
    <text evidence="1">The sequence shown here is derived from an EMBL/GenBank/DDBJ whole genome shotgun (WGS) entry which is preliminary data.</text>
</comment>
<dbReference type="RefSeq" id="WP_165886869.1">
    <property type="nucleotide sequence ID" value="NZ_SLXK01000008.1"/>
</dbReference>
<reference evidence="1 2" key="1">
    <citation type="submission" date="2019-03" db="EMBL/GenBank/DDBJ databases">
        <title>Genomic Encyclopedia of Type Strains, Phase IV (KMG-IV): sequencing the most valuable type-strain genomes for metagenomic binning, comparative biology and taxonomic classification.</title>
        <authorList>
            <person name="Goeker M."/>
        </authorList>
    </citation>
    <scope>NUCLEOTIDE SEQUENCE [LARGE SCALE GENOMIC DNA]</scope>
    <source>
        <strain evidence="1 2">DSM 19377</strain>
    </source>
</reference>